<evidence type="ECO:0000256" key="4">
    <source>
        <dbReference type="ARBA" id="ARBA00004141"/>
    </source>
</evidence>
<comment type="cofactor">
    <cofactor evidence="3">
        <name>Mg(2+)</name>
        <dbReference type="ChEBI" id="CHEBI:18420"/>
    </cofactor>
</comment>
<dbReference type="Proteomes" id="UP001148018">
    <property type="component" value="Unassembled WGS sequence"/>
</dbReference>
<dbReference type="InterPro" id="IPR029787">
    <property type="entry name" value="Nucleotide_cyclase"/>
</dbReference>
<dbReference type="GO" id="GO:0035556">
    <property type="term" value="P:intracellular signal transduction"/>
    <property type="evidence" value="ECO:0007669"/>
    <property type="project" value="InterPro"/>
</dbReference>
<dbReference type="GO" id="GO:0005524">
    <property type="term" value="F:ATP binding"/>
    <property type="evidence" value="ECO:0007669"/>
    <property type="project" value="UniProtKB-KW"/>
</dbReference>
<keyword evidence="8" id="KW-0547">Nucleotide-binding</keyword>
<evidence type="ECO:0000256" key="2">
    <source>
        <dbReference type="ARBA" id="ARBA00001936"/>
    </source>
</evidence>
<name>A0A9Q0DXY9_9TELE</name>
<feature type="compositionally biased region" description="Acidic residues" evidence="16">
    <location>
        <begin position="276"/>
        <end position="286"/>
    </location>
</feature>
<reference evidence="18" key="1">
    <citation type="submission" date="2022-07" db="EMBL/GenBank/DDBJ databases">
        <title>Chromosome-level genome of Muraenolepis orangiensis.</title>
        <authorList>
            <person name="Kim J."/>
        </authorList>
    </citation>
    <scope>NUCLEOTIDE SEQUENCE</scope>
    <source>
        <strain evidence="18">KU_S4_2022</strain>
        <tissue evidence="18">Muscle</tissue>
    </source>
</reference>
<evidence type="ECO:0000256" key="7">
    <source>
        <dbReference type="ARBA" id="ARBA00022723"/>
    </source>
</evidence>
<proteinExistence type="inferred from homology"/>
<dbReference type="CDD" id="cd07302">
    <property type="entry name" value="CHD"/>
    <property type="match status" value="1"/>
</dbReference>
<protein>
    <recommendedName>
        <fullName evidence="5">adenylate cyclase</fullName>
        <ecNumber evidence="5">4.6.1.1</ecNumber>
    </recommendedName>
</protein>
<evidence type="ECO:0000256" key="10">
    <source>
        <dbReference type="ARBA" id="ARBA00022842"/>
    </source>
</evidence>
<dbReference type="PROSITE" id="PS00452">
    <property type="entry name" value="GUANYLATE_CYCLASE_1"/>
    <property type="match status" value="1"/>
</dbReference>
<dbReference type="Gene3D" id="3.30.70.1230">
    <property type="entry name" value="Nucleotide cyclase"/>
    <property type="match status" value="1"/>
</dbReference>
<evidence type="ECO:0000256" key="9">
    <source>
        <dbReference type="ARBA" id="ARBA00022840"/>
    </source>
</evidence>
<dbReference type="SUPFAM" id="SSF55073">
    <property type="entry name" value="Nucleotide cyclase"/>
    <property type="match status" value="1"/>
</dbReference>
<comment type="cofactor">
    <cofactor evidence="2">
        <name>Mn(2+)</name>
        <dbReference type="ChEBI" id="CHEBI:29035"/>
    </cofactor>
</comment>
<dbReference type="PANTHER" id="PTHR45627">
    <property type="entry name" value="ADENYLATE CYCLASE TYPE 1"/>
    <property type="match status" value="1"/>
</dbReference>
<organism evidence="18 19">
    <name type="scientific">Muraenolepis orangiensis</name>
    <name type="common">Patagonian moray cod</name>
    <dbReference type="NCBI Taxonomy" id="630683"/>
    <lineage>
        <taxon>Eukaryota</taxon>
        <taxon>Metazoa</taxon>
        <taxon>Chordata</taxon>
        <taxon>Craniata</taxon>
        <taxon>Vertebrata</taxon>
        <taxon>Euteleostomi</taxon>
        <taxon>Actinopterygii</taxon>
        <taxon>Neopterygii</taxon>
        <taxon>Teleostei</taxon>
        <taxon>Neoteleostei</taxon>
        <taxon>Acanthomorphata</taxon>
        <taxon>Zeiogadaria</taxon>
        <taxon>Gadariae</taxon>
        <taxon>Gadiformes</taxon>
        <taxon>Muraenolepidoidei</taxon>
        <taxon>Muraenolepididae</taxon>
        <taxon>Muraenolepis</taxon>
    </lineage>
</organism>
<feature type="domain" description="Guanylate cyclase" evidence="17">
    <location>
        <begin position="1"/>
        <end position="32"/>
    </location>
</feature>
<dbReference type="GO" id="GO:0007189">
    <property type="term" value="P:adenylate cyclase-activating G protein-coupled receptor signaling pathway"/>
    <property type="evidence" value="ECO:0007669"/>
    <property type="project" value="TreeGrafter"/>
</dbReference>
<evidence type="ECO:0000313" key="19">
    <source>
        <dbReference type="Proteomes" id="UP001148018"/>
    </source>
</evidence>
<comment type="similarity">
    <text evidence="15">Belongs to the adenylyl cyclase class-4/guanylyl cyclase family.</text>
</comment>
<evidence type="ECO:0000256" key="14">
    <source>
        <dbReference type="ARBA" id="ARBA00023239"/>
    </source>
</evidence>
<dbReference type="OrthoDB" id="10006362at2759"/>
<dbReference type="GO" id="GO:0004016">
    <property type="term" value="F:adenylate cyclase activity"/>
    <property type="evidence" value="ECO:0007669"/>
    <property type="project" value="UniProtKB-EC"/>
</dbReference>
<keyword evidence="6" id="KW-0812">Transmembrane</keyword>
<evidence type="ECO:0000256" key="16">
    <source>
        <dbReference type="SAM" id="MobiDB-lite"/>
    </source>
</evidence>
<sequence>MAHGSVVAGVIGAKKPQYDIWGKTVNLSSRMDSTGVSGKIQVPHDTFLILTERGFAFEYRGEVYVKGISEQEGKIHTHFLSGRVQPNPLVLQPRKVTGQYSLAAVVLGLVQSLNRQKQKQILNDNNNSGIMKGHHHYNRRTLLAPATADPGGGEEREQGGEQGEEQGEEQEEEEEMVVVVEEEVVAPMPRPRTRLSFPETGKEPLGGEFESAGKEVAHHRLLVSPPPGRRSGPPRDPGRGTELSTKEGWSMGGVGGYGGVWGGAGGGKVGGWRMDGDDETDLYQGD</sequence>
<dbReference type="InterPro" id="IPR001054">
    <property type="entry name" value="A/G_cyclase"/>
</dbReference>
<evidence type="ECO:0000256" key="13">
    <source>
        <dbReference type="ARBA" id="ARBA00023136"/>
    </source>
</evidence>
<keyword evidence="12" id="KW-0115">cAMP biosynthesis</keyword>
<dbReference type="PROSITE" id="PS50125">
    <property type="entry name" value="GUANYLATE_CYCLASE_2"/>
    <property type="match status" value="1"/>
</dbReference>
<comment type="catalytic activity">
    <reaction evidence="1">
        <text>ATP = 3',5'-cyclic AMP + diphosphate</text>
        <dbReference type="Rhea" id="RHEA:15389"/>
        <dbReference type="ChEBI" id="CHEBI:30616"/>
        <dbReference type="ChEBI" id="CHEBI:33019"/>
        <dbReference type="ChEBI" id="CHEBI:58165"/>
        <dbReference type="EC" id="4.6.1.1"/>
    </reaction>
</comment>
<feature type="compositionally biased region" description="Gly residues" evidence="16">
    <location>
        <begin position="250"/>
        <end position="270"/>
    </location>
</feature>
<accession>A0A9Q0DXY9</accession>
<dbReference type="AlphaFoldDB" id="A0A9Q0DXY9"/>
<comment type="caution">
    <text evidence="18">The sequence shown here is derived from an EMBL/GenBank/DDBJ whole genome shotgun (WGS) entry which is preliminary data.</text>
</comment>
<evidence type="ECO:0000256" key="12">
    <source>
        <dbReference type="ARBA" id="ARBA00022998"/>
    </source>
</evidence>
<keyword evidence="11" id="KW-1133">Transmembrane helix</keyword>
<evidence type="ECO:0000256" key="11">
    <source>
        <dbReference type="ARBA" id="ARBA00022989"/>
    </source>
</evidence>
<evidence type="ECO:0000256" key="3">
    <source>
        <dbReference type="ARBA" id="ARBA00001946"/>
    </source>
</evidence>
<dbReference type="InterPro" id="IPR018297">
    <property type="entry name" value="A/G_cyclase_CS"/>
</dbReference>
<comment type="subcellular location">
    <subcellularLocation>
        <location evidence="4">Membrane</location>
        <topology evidence="4">Multi-pass membrane protein</topology>
    </subcellularLocation>
</comment>
<evidence type="ECO:0000256" key="5">
    <source>
        <dbReference type="ARBA" id="ARBA00012201"/>
    </source>
</evidence>
<keyword evidence="10" id="KW-0460">Magnesium</keyword>
<keyword evidence="14 15" id="KW-0456">Lyase</keyword>
<evidence type="ECO:0000256" key="15">
    <source>
        <dbReference type="RuleBase" id="RU000405"/>
    </source>
</evidence>
<dbReference type="Pfam" id="PF00211">
    <property type="entry name" value="Guanylate_cyc"/>
    <property type="match status" value="1"/>
</dbReference>
<evidence type="ECO:0000256" key="1">
    <source>
        <dbReference type="ARBA" id="ARBA00001593"/>
    </source>
</evidence>
<dbReference type="GO" id="GO:0005886">
    <property type="term" value="C:plasma membrane"/>
    <property type="evidence" value="ECO:0007669"/>
    <property type="project" value="TreeGrafter"/>
</dbReference>
<evidence type="ECO:0000256" key="8">
    <source>
        <dbReference type="ARBA" id="ARBA00022741"/>
    </source>
</evidence>
<dbReference type="GO" id="GO:0046872">
    <property type="term" value="F:metal ion binding"/>
    <property type="evidence" value="ECO:0007669"/>
    <property type="project" value="UniProtKB-KW"/>
</dbReference>
<dbReference type="PANTHER" id="PTHR45627:SF5">
    <property type="entry name" value="ADENYLATE CYCLASE"/>
    <property type="match status" value="1"/>
</dbReference>
<keyword evidence="19" id="KW-1185">Reference proteome</keyword>
<evidence type="ECO:0000259" key="17">
    <source>
        <dbReference type="PROSITE" id="PS50125"/>
    </source>
</evidence>
<keyword evidence="13" id="KW-0472">Membrane</keyword>
<dbReference type="EC" id="4.6.1.1" evidence="5"/>
<feature type="compositionally biased region" description="Acidic residues" evidence="16">
    <location>
        <begin position="162"/>
        <end position="184"/>
    </location>
</feature>
<feature type="region of interest" description="Disordered" evidence="16">
    <location>
        <begin position="144"/>
        <end position="286"/>
    </location>
</feature>
<keyword evidence="9" id="KW-0067">ATP-binding</keyword>
<gene>
    <name evidence="18" type="ORF">NHX12_003879</name>
</gene>
<evidence type="ECO:0000256" key="6">
    <source>
        <dbReference type="ARBA" id="ARBA00022692"/>
    </source>
</evidence>
<evidence type="ECO:0000313" key="18">
    <source>
        <dbReference type="EMBL" id="KAJ3594572.1"/>
    </source>
</evidence>
<keyword evidence="7" id="KW-0479">Metal-binding</keyword>
<dbReference type="EMBL" id="JANIIK010000111">
    <property type="protein sequence ID" value="KAJ3594572.1"/>
    <property type="molecule type" value="Genomic_DNA"/>
</dbReference>
<dbReference type="GO" id="GO:0006171">
    <property type="term" value="P:cAMP biosynthetic process"/>
    <property type="evidence" value="ECO:0007669"/>
    <property type="project" value="UniProtKB-KW"/>
</dbReference>